<evidence type="ECO:0000256" key="1">
    <source>
        <dbReference type="SAM" id="MobiDB-lite"/>
    </source>
</evidence>
<reference evidence="2" key="1">
    <citation type="submission" date="2018-02" db="EMBL/GenBank/DDBJ databases">
        <title>Rhizophora mucronata_Transcriptome.</title>
        <authorList>
            <person name="Meera S.P."/>
            <person name="Sreeshan A."/>
            <person name="Augustine A."/>
        </authorList>
    </citation>
    <scope>NUCLEOTIDE SEQUENCE</scope>
    <source>
        <tissue evidence="2">Leaf</tissue>
    </source>
</reference>
<protein>
    <submittedName>
        <fullName evidence="2">Uncharacterized protein</fullName>
    </submittedName>
</protein>
<proteinExistence type="predicted"/>
<dbReference type="AlphaFoldDB" id="A0A2P2Q4A6"/>
<sequence>MFPAMFPSTSYSFSSQQPTRSLPSTQKQTYQSKLFESKSNDYLWSTSIHFLSNYGTRNFLSLVTVDKISSYIAAN</sequence>
<dbReference type="EMBL" id="GGEC01081332">
    <property type="protein sequence ID" value="MBX61816.1"/>
    <property type="molecule type" value="Transcribed_RNA"/>
</dbReference>
<name>A0A2P2Q4A6_RHIMU</name>
<feature type="compositionally biased region" description="Polar residues" evidence="1">
    <location>
        <begin position="7"/>
        <end position="25"/>
    </location>
</feature>
<organism evidence="2">
    <name type="scientific">Rhizophora mucronata</name>
    <name type="common">Asiatic mangrove</name>
    <dbReference type="NCBI Taxonomy" id="61149"/>
    <lineage>
        <taxon>Eukaryota</taxon>
        <taxon>Viridiplantae</taxon>
        <taxon>Streptophyta</taxon>
        <taxon>Embryophyta</taxon>
        <taxon>Tracheophyta</taxon>
        <taxon>Spermatophyta</taxon>
        <taxon>Magnoliopsida</taxon>
        <taxon>eudicotyledons</taxon>
        <taxon>Gunneridae</taxon>
        <taxon>Pentapetalae</taxon>
        <taxon>rosids</taxon>
        <taxon>fabids</taxon>
        <taxon>Malpighiales</taxon>
        <taxon>Rhizophoraceae</taxon>
        <taxon>Rhizophora</taxon>
    </lineage>
</organism>
<accession>A0A2P2Q4A6</accession>
<evidence type="ECO:0000313" key="2">
    <source>
        <dbReference type="EMBL" id="MBX61816.1"/>
    </source>
</evidence>
<feature type="region of interest" description="Disordered" evidence="1">
    <location>
        <begin position="1"/>
        <end position="25"/>
    </location>
</feature>